<dbReference type="RefSeq" id="WP_232304307.1">
    <property type="nucleotide sequence ID" value="NZ_JXRR01000022.1"/>
</dbReference>
<dbReference type="PATRIC" id="fig|220754.4.peg.3660"/>
<accession>A0A0C2V2H1</accession>
<evidence type="ECO:0000313" key="2">
    <source>
        <dbReference type="Proteomes" id="UP000031972"/>
    </source>
</evidence>
<name>A0A0C2V2H1_9BACL</name>
<evidence type="ECO:0000313" key="1">
    <source>
        <dbReference type="EMBL" id="KIL43247.1"/>
    </source>
</evidence>
<reference evidence="1 2" key="1">
    <citation type="submission" date="2015-01" db="EMBL/GenBank/DDBJ databases">
        <title>Jeotgalibacillus campisalis genome sequencing.</title>
        <authorList>
            <person name="Goh K.M."/>
            <person name="Chan K.-G."/>
            <person name="Yaakop A.S."/>
            <person name="Ee R."/>
            <person name="Gan H.M."/>
            <person name="Chan C.S."/>
        </authorList>
    </citation>
    <scope>NUCLEOTIDE SEQUENCE [LARGE SCALE GENOMIC DNA]</scope>
    <source>
        <strain evidence="1 2">SF-57</strain>
    </source>
</reference>
<gene>
    <name evidence="1" type="ORF">KR50_36500</name>
</gene>
<dbReference type="EMBL" id="JXRR01000022">
    <property type="protein sequence ID" value="KIL43247.1"/>
    <property type="molecule type" value="Genomic_DNA"/>
</dbReference>
<dbReference type="AlphaFoldDB" id="A0A0C2V2H1"/>
<keyword evidence="2" id="KW-1185">Reference proteome</keyword>
<comment type="caution">
    <text evidence="1">The sequence shown here is derived from an EMBL/GenBank/DDBJ whole genome shotgun (WGS) entry which is preliminary data.</text>
</comment>
<sequence length="208" mass="23844">MDKFKKIDVEQLNIVDENGTVRLKLFNNQNIPPAIIDGEDILPGHRQSDPIAGMMFYNTEGDETGGLIYGSKKDEDGNYTTSGSLTFDQYKQDQVVQMEHNEENGKKNYGFSIYDRPNTNLREDIIKDKEIRDSKKSENEKIQELNKLWEGNVRRAFMGKNGDGDVIVQLSDSKGEPRIRMVVDQYDTPRMEFLDGEGNVLYKLPPEE</sequence>
<protein>
    <submittedName>
        <fullName evidence="1">Uncharacterized protein</fullName>
    </submittedName>
</protein>
<dbReference type="Proteomes" id="UP000031972">
    <property type="component" value="Unassembled WGS sequence"/>
</dbReference>
<organism evidence="1 2">
    <name type="scientific">Jeotgalibacillus campisalis</name>
    <dbReference type="NCBI Taxonomy" id="220754"/>
    <lineage>
        <taxon>Bacteria</taxon>
        <taxon>Bacillati</taxon>
        <taxon>Bacillota</taxon>
        <taxon>Bacilli</taxon>
        <taxon>Bacillales</taxon>
        <taxon>Caryophanaceae</taxon>
        <taxon>Jeotgalibacillus</taxon>
    </lineage>
</organism>
<proteinExistence type="predicted"/>